<comment type="caution">
    <text evidence="1">The sequence shown here is derived from an EMBL/GenBank/DDBJ whole genome shotgun (WGS) entry which is preliminary data.</text>
</comment>
<protein>
    <submittedName>
        <fullName evidence="1">Uncharacterized protein</fullName>
    </submittedName>
</protein>
<reference evidence="1 2" key="1">
    <citation type="submission" date="2023-07" db="EMBL/GenBank/DDBJ databases">
        <title>Sorghum-associated microbial communities from plants grown in Nebraska, USA.</title>
        <authorList>
            <person name="Schachtman D."/>
        </authorList>
    </citation>
    <scope>NUCLEOTIDE SEQUENCE [LARGE SCALE GENOMIC DNA]</scope>
    <source>
        <strain evidence="1 2">BE240</strain>
    </source>
</reference>
<proteinExistence type="predicted"/>
<organism evidence="1 2">
    <name type="scientific">Hydrogenophaga laconesensis</name>
    <dbReference type="NCBI Taxonomy" id="1805971"/>
    <lineage>
        <taxon>Bacteria</taxon>
        <taxon>Pseudomonadati</taxon>
        <taxon>Pseudomonadota</taxon>
        <taxon>Betaproteobacteria</taxon>
        <taxon>Burkholderiales</taxon>
        <taxon>Comamonadaceae</taxon>
        <taxon>Hydrogenophaga</taxon>
    </lineage>
</organism>
<dbReference type="InterPro" id="IPR049732">
    <property type="entry name" value="Smlt3025-like"/>
</dbReference>
<dbReference type="RefSeq" id="WP_204733825.1">
    <property type="nucleotide sequence ID" value="NZ_JAVDWE010000006.1"/>
</dbReference>
<gene>
    <name evidence="1" type="ORF">J2X09_002445</name>
</gene>
<accession>A0ABU1VB89</accession>
<evidence type="ECO:0000313" key="2">
    <source>
        <dbReference type="Proteomes" id="UP001265550"/>
    </source>
</evidence>
<evidence type="ECO:0000313" key="1">
    <source>
        <dbReference type="EMBL" id="MDR7094702.1"/>
    </source>
</evidence>
<dbReference type="Proteomes" id="UP001265550">
    <property type="component" value="Unassembled WGS sequence"/>
</dbReference>
<dbReference type="EMBL" id="JAVDWE010000006">
    <property type="protein sequence ID" value="MDR7094702.1"/>
    <property type="molecule type" value="Genomic_DNA"/>
</dbReference>
<sequence>MKMGFRGTRRGRWVIVLLVAMLVLFGGVLALLAYVTGAGALGFMPPQMSAAHYTPKDVVGDLGGMPVTIARHIPHLVEYDGDPGWGEKRKGPPPERTHASRLKSFGVHVRYPDMATLSSPELWSEFEKKRLYDHKWLDLTIQSGSSYPGDGYLDRGYQATIPNPERHDSSSQYEPLPSPIKGLELYAKRGVNPRTGVAHRYEWTDGDLYIHRNREGNVTTFIRCTFRSGTEHYSSCAQDWSMEGHGLGIDLRARYAPDLLPQWQDIQARVSRFVLGFRDPQAASERSPTR</sequence>
<name>A0ABU1VB89_9BURK</name>
<dbReference type="CDD" id="cd20897">
    <property type="entry name" value="Smlt3025-like"/>
    <property type="match status" value="1"/>
</dbReference>
<keyword evidence="2" id="KW-1185">Reference proteome</keyword>